<dbReference type="AlphaFoldDB" id="A0A914V953"/>
<reference evidence="3" key="1">
    <citation type="submission" date="2022-11" db="UniProtKB">
        <authorList>
            <consortium name="WormBaseParasite"/>
        </authorList>
    </citation>
    <scope>IDENTIFICATION</scope>
</reference>
<accession>A0A914V953</accession>
<name>A0A914V953_9BILA</name>
<keyword evidence="2" id="KW-1185">Reference proteome</keyword>
<dbReference type="InterPro" id="IPR036047">
    <property type="entry name" value="F-box-like_dom_sf"/>
</dbReference>
<dbReference type="PROSITE" id="PS50181">
    <property type="entry name" value="FBOX"/>
    <property type="match status" value="1"/>
</dbReference>
<dbReference type="Proteomes" id="UP000887566">
    <property type="component" value="Unplaced"/>
</dbReference>
<evidence type="ECO:0000313" key="2">
    <source>
        <dbReference type="Proteomes" id="UP000887566"/>
    </source>
</evidence>
<dbReference type="Gene3D" id="1.20.1280.50">
    <property type="match status" value="1"/>
</dbReference>
<dbReference type="PANTHER" id="PTHR16008">
    <property type="entry name" value="F-BOX ONLY PROTEIN 4"/>
    <property type="match status" value="1"/>
</dbReference>
<dbReference type="WBParaSite" id="PSAMB.scaffold1680size28764.g14296.t1">
    <property type="protein sequence ID" value="PSAMB.scaffold1680size28764.g14296.t1"/>
    <property type="gene ID" value="PSAMB.scaffold1680size28764.g14296"/>
</dbReference>
<dbReference type="Pfam" id="PF12937">
    <property type="entry name" value="F-box-like"/>
    <property type="match status" value="1"/>
</dbReference>
<dbReference type="InterPro" id="IPR039588">
    <property type="entry name" value="FBXO4"/>
</dbReference>
<dbReference type="SMART" id="SM00256">
    <property type="entry name" value="FBOX"/>
    <property type="match status" value="1"/>
</dbReference>
<protein>
    <submittedName>
        <fullName evidence="3">F-box domain-containing protein</fullName>
    </submittedName>
</protein>
<dbReference type="Gene3D" id="3.40.50.300">
    <property type="entry name" value="P-loop containing nucleotide triphosphate hydrolases"/>
    <property type="match status" value="1"/>
</dbReference>
<dbReference type="PANTHER" id="PTHR16008:SF4">
    <property type="entry name" value="F-BOX ONLY PROTEIN 4"/>
    <property type="match status" value="1"/>
</dbReference>
<dbReference type="GO" id="GO:0000209">
    <property type="term" value="P:protein polyubiquitination"/>
    <property type="evidence" value="ECO:0007669"/>
    <property type="project" value="TreeGrafter"/>
</dbReference>
<evidence type="ECO:0000259" key="1">
    <source>
        <dbReference type="PROSITE" id="PS50181"/>
    </source>
</evidence>
<sequence length="402" mass="45518">MTTLDTWLKSSRTKNDLETSLAREVNRLLTVYRSHLPSGEPMAGGCQHLIMRGEPQVLLQTCRAEALFSFDSSKSRSFDGMPINIKLYILSFLSPSDLCRLCMTSKQLYRLCSDELLWQRILLQKSRKWKQIFDDSNPDFYKRVCADIPSKEIYLRCHPDSPGTSIFMPKVPNLLHYFVPTKPKLVMFGPGLETSTSRLVRSILTDQQLKGLSDEPRFQVTGMVPGVFAGVGSGISLKLSEYAFNLVTLYSNVKAVRQRLNAEDRVLENKLFDHGPQPEGRPMVHDVKPAIQELLRRAHGFIYVVDASRSCDEIAMTQCELFAMMCELWAPSHVPLLILACCRGNEELVVPTIDVVRALRLGRLNRKWLAQSGDVETLSGIRNGFRWLLNEATGASFFAKIR</sequence>
<organism evidence="2 3">
    <name type="scientific">Plectus sambesii</name>
    <dbReference type="NCBI Taxonomy" id="2011161"/>
    <lineage>
        <taxon>Eukaryota</taxon>
        <taxon>Metazoa</taxon>
        <taxon>Ecdysozoa</taxon>
        <taxon>Nematoda</taxon>
        <taxon>Chromadorea</taxon>
        <taxon>Plectida</taxon>
        <taxon>Plectina</taxon>
        <taxon>Plectoidea</taxon>
        <taxon>Plectidae</taxon>
        <taxon>Plectus</taxon>
    </lineage>
</organism>
<dbReference type="GO" id="GO:0019005">
    <property type="term" value="C:SCF ubiquitin ligase complex"/>
    <property type="evidence" value="ECO:0007669"/>
    <property type="project" value="TreeGrafter"/>
</dbReference>
<evidence type="ECO:0000313" key="3">
    <source>
        <dbReference type="WBParaSite" id="PSAMB.scaffold1680size28764.g14296.t1"/>
    </source>
</evidence>
<dbReference type="GO" id="GO:0031146">
    <property type="term" value="P:SCF-dependent proteasomal ubiquitin-dependent protein catabolic process"/>
    <property type="evidence" value="ECO:0007669"/>
    <property type="project" value="InterPro"/>
</dbReference>
<dbReference type="InterPro" id="IPR027417">
    <property type="entry name" value="P-loop_NTPase"/>
</dbReference>
<proteinExistence type="predicted"/>
<dbReference type="SUPFAM" id="SSF81383">
    <property type="entry name" value="F-box domain"/>
    <property type="match status" value="1"/>
</dbReference>
<feature type="domain" description="F-box" evidence="1">
    <location>
        <begin position="75"/>
        <end position="121"/>
    </location>
</feature>
<dbReference type="InterPro" id="IPR001810">
    <property type="entry name" value="F-box_dom"/>
</dbReference>